<proteinExistence type="predicted"/>
<dbReference type="EMBL" id="WPIN01000001">
    <property type="protein sequence ID" value="MVM28548.1"/>
    <property type="molecule type" value="Genomic_DNA"/>
</dbReference>
<gene>
    <name evidence="3" type="ORF">GO755_00790</name>
</gene>
<dbReference type="AlphaFoldDB" id="A0A7K1S4N7"/>
<dbReference type="RefSeq" id="WP_157582667.1">
    <property type="nucleotide sequence ID" value="NZ_WPIN01000001.1"/>
</dbReference>
<accession>A0A7K1S4N7</accession>
<organism evidence="3 4">
    <name type="scientific">Spirosoma arboris</name>
    <dbReference type="NCBI Taxonomy" id="2682092"/>
    <lineage>
        <taxon>Bacteria</taxon>
        <taxon>Pseudomonadati</taxon>
        <taxon>Bacteroidota</taxon>
        <taxon>Cytophagia</taxon>
        <taxon>Cytophagales</taxon>
        <taxon>Cytophagaceae</taxon>
        <taxon>Spirosoma</taxon>
    </lineage>
</organism>
<sequence>MNRLSTFTICAALSGLFVLTAAGPKASNGIASTTTTKDGFTSSVVGVQWQMADFTLDKAIDFDGDGKLETELTQFLNPCDLDNTVTFESNGTMSVETGELQCDGKQGFTSPKLSNWSYDEGTNMLSLVNGSTKSVSQWRILESSAKHLKIKMPLDKDGQSATVTWKTL</sequence>
<reference evidence="3 4" key="1">
    <citation type="submission" date="2019-12" db="EMBL/GenBank/DDBJ databases">
        <title>Spirosoma sp. HMF4905 genome sequencing and assembly.</title>
        <authorList>
            <person name="Kang H."/>
            <person name="Cha I."/>
            <person name="Kim H."/>
            <person name="Joh K."/>
        </authorList>
    </citation>
    <scope>NUCLEOTIDE SEQUENCE [LARGE SCALE GENOMIC DNA]</scope>
    <source>
        <strain evidence="3 4">HMF4905</strain>
    </source>
</reference>
<evidence type="ECO:0000313" key="4">
    <source>
        <dbReference type="Proteomes" id="UP000436006"/>
    </source>
</evidence>
<feature type="domain" description="Lipocalin-like" evidence="2">
    <location>
        <begin position="49"/>
        <end position="150"/>
    </location>
</feature>
<feature type="chain" id="PRO_5029742943" description="Lipocalin-like domain-containing protein" evidence="1">
    <location>
        <begin position="27"/>
        <end position="168"/>
    </location>
</feature>
<dbReference type="Proteomes" id="UP000436006">
    <property type="component" value="Unassembled WGS sequence"/>
</dbReference>
<name>A0A7K1S4N7_9BACT</name>
<protein>
    <recommendedName>
        <fullName evidence="2">Lipocalin-like domain-containing protein</fullName>
    </recommendedName>
</protein>
<evidence type="ECO:0000259" key="2">
    <source>
        <dbReference type="Pfam" id="PF13648"/>
    </source>
</evidence>
<keyword evidence="4" id="KW-1185">Reference proteome</keyword>
<keyword evidence="1" id="KW-0732">Signal</keyword>
<comment type="caution">
    <text evidence="3">The sequence shown here is derived from an EMBL/GenBank/DDBJ whole genome shotgun (WGS) entry which is preliminary data.</text>
</comment>
<evidence type="ECO:0000313" key="3">
    <source>
        <dbReference type="EMBL" id="MVM28548.1"/>
    </source>
</evidence>
<dbReference type="Pfam" id="PF13648">
    <property type="entry name" value="Lipocalin_4"/>
    <property type="match status" value="1"/>
</dbReference>
<evidence type="ECO:0000256" key="1">
    <source>
        <dbReference type="SAM" id="SignalP"/>
    </source>
</evidence>
<dbReference type="InterPro" id="IPR024311">
    <property type="entry name" value="Lipocalin-like"/>
</dbReference>
<feature type="signal peptide" evidence="1">
    <location>
        <begin position="1"/>
        <end position="26"/>
    </location>
</feature>